<sequence>MAPITCKVVDFSMTPIQGIYALLECKDHDGNEFAKYESFSDDGGNIHYWFDCILADKPQELIPRIVDVLHCPRVTLTFYPGLKTAYFPWINIQTDVQLLDKGGHEFILSIRANAASYSLDHAVIPARLPGNTEMDWEGTPKEQEMIDFDMGPPRSPSPLQLPSPVIKPRRRAPARKNKGRMLQGDTDD</sequence>
<protein>
    <submittedName>
        <fullName evidence="2">Uncharacterized protein</fullName>
    </submittedName>
</protein>
<reference evidence="2 3" key="1">
    <citation type="submission" date="2017-06" db="EMBL/GenBank/DDBJ databases">
        <title>Comparative genomic analysis of Ambrosia Fusariam Clade fungi.</title>
        <authorList>
            <person name="Stajich J.E."/>
            <person name="Carrillo J."/>
            <person name="Kijimoto T."/>
            <person name="Eskalen A."/>
            <person name="O'Donnell K."/>
            <person name="Kasson M."/>
        </authorList>
    </citation>
    <scope>NUCLEOTIDE SEQUENCE [LARGE SCALE GENOMIC DNA]</scope>
    <source>
        <strain evidence="2 3">NRRL62606</strain>
    </source>
</reference>
<evidence type="ECO:0000313" key="3">
    <source>
        <dbReference type="Proteomes" id="UP000287972"/>
    </source>
</evidence>
<name>A0A428QSM0_9HYPO</name>
<organism evidence="2 3">
    <name type="scientific">Fusarium floridanum</name>
    <dbReference type="NCBI Taxonomy" id="1325733"/>
    <lineage>
        <taxon>Eukaryota</taxon>
        <taxon>Fungi</taxon>
        <taxon>Dikarya</taxon>
        <taxon>Ascomycota</taxon>
        <taxon>Pezizomycotina</taxon>
        <taxon>Sordariomycetes</taxon>
        <taxon>Hypocreomycetidae</taxon>
        <taxon>Hypocreales</taxon>
        <taxon>Nectriaceae</taxon>
        <taxon>Fusarium</taxon>
        <taxon>Fusarium solani species complex</taxon>
    </lineage>
</organism>
<dbReference type="Proteomes" id="UP000287972">
    <property type="component" value="Unassembled WGS sequence"/>
</dbReference>
<evidence type="ECO:0000256" key="1">
    <source>
        <dbReference type="SAM" id="MobiDB-lite"/>
    </source>
</evidence>
<keyword evidence="3" id="KW-1185">Reference proteome</keyword>
<feature type="region of interest" description="Disordered" evidence="1">
    <location>
        <begin position="144"/>
        <end position="188"/>
    </location>
</feature>
<gene>
    <name evidence="2" type="ORF">CEP51_012521</name>
</gene>
<feature type="compositionally biased region" description="Basic residues" evidence="1">
    <location>
        <begin position="167"/>
        <end position="179"/>
    </location>
</feature>
<accession>A0A428QSM0</accession>
<dbReference type="EMBL" id="NKCL01000473">
    <property type="protein sequence ID" value="RSL68282.1"/>
    <property type="molecule type" value="Genomic_DNA"/>
</dbReference>
<proteinExistence type="predicted"/>
<evidence type="ECO:0000313" key="2">
    <source>
        <dbReference type="EMBL" id="RSL68282.1"/>
    </source>
</evidence>
<dbReference type="AlphaFoldDB" id="A0A428QSM0"/>
<comment type="caution">
    <text evidence="2">The sequence shown here is derived from an EMBL/GenBank/DDBJ whole genome shotgun (WGS) entry which is preliminary data.</text>
</comment>